<feature type="compositionally biased region" description="Gly residues" evidence="1">
    <location>
        <begin position="19"/>
        <end position="35"/>
    </location>
</feature>
<feature type="compositionally biased region" description="Gly residues" evidence="1">
    <location>
        <begin position="82"/>
        <end position="93"/>
    </location>
</feature>
<dbReference type="Proteomes" id="UP001187192">
    <property type="component" value="Unassembled WGS sequence"/>
</dbReference>
<feature type="compositionally biased region" description="Basic and acidic residues" evidence="1">
    <location>
        <begin position="66"/>
        <end position="81"/>
    </location>
</feature>
<keyword evidence="3" id="KW-1185">Reference proteome</keyword>
<gene>
    <name evidence="2" type="ORF">TIFTF001_029795</name>
</gene>
<dbReference type="AlphaFoldDB" id="A0AA88J2W6"/>
<name>A0AA88J2W6_FICCA</name>
<proteinExistence type="predicted"/>
<protein>
    <submittedName>
        <fullName evidence="2">Uncharacterized protein</fullName>
    </submittedName>
</protein>
<accession>A0AA88J2W6</accession>
<organism evidence="2 3">
    <name type="scientific">Ficus carica</name>
    <name type="common">Common fig</name>
    <dbReference type="NCBI Taxonomy" id="3494"/>
    <lineage>
        <taxon>Eukaryota</taxon>
        <taxon>Viridiplantae</taxon>
        <taxon>Streptophyta</taxon>
        <taxon>Embryophyta</taxon>
        <taxon>Tracheophyta</taxon>
        <taxon>Spermatophyta</taxon>
        <taxon>Magnoliopsida</taxon>
        <taxon>eudicotyledons</taxon>
        <taxon>Gunneridae</taxon>
        <taxon>Pentapetalae</taxon>
        <taxon>rosids</taxon>
        <taxon>fabids</taxon>
        <taxon>Rosales</taxon>
        <taxon>Moraceae</taxon>
        <taxon>Ficeae</taxon>
        <taxon>Ficus</taxon>
    </lineage>
</organism>
<reference evidence="2" key="1">
    <citation type="submission" date="2023-07" db="EMBL/GenBank/DDBJ databases">
        <title>draft genome sequence of fig (Ficus carica).</title>
        <authorList>
            <person name="Takahashi T."/>
            <person name="Nishimura K."/>
        </authorList>
    </citation>
    <scope>NUCLEOTIDE SEQUENCE</scope>
</reference>
<feature type="region of interest" description="Disordered" evidence="1">
    <location>
        <begin position="53"/>
        <end position="93"/>
    </location>
</feature>
<evidence type="ECO:0000256" key="1">
    <source>
        <dbReference type="SAM" id="MobiDB-lite"/>
    </source>
</evidence>
<feature type="region of interest" description="Disordered" evidence="1">
    <location>
        <begin position="15"/>
        <end position="40"/>
    </location>
</feature>
<dbReference type="EMBL" id="BTGU01000101">
    <property type="protein sequence ID" value="GMN60710.1"/>
    <property type="molecule type" value="Genomic_DNA"/>
</dbReference>
<evidence type="ECO:0000313" key="3">
    <source>
        <dbReference type="Proteomes" id="UP001187192"/>
    </source>
</evidence>
<comment type="caution">
    <text evidence="2">The sequence shown here is derived from an EMBL/GenBank/DDBJ whole genome shotgun (WGS) entry which is preliminary data.</text>
</comment>
<sequence>MMCLVYALPCLDLTEGDGGDAGGSGVTGGLVGGTGTSSQKGLVAAGCWGRGVAGERGRERKGKRERGREKEKKRENGEERGGGSPATGAGAGR</sequence>
<evidence type="ECO:0000313" key="2">
    <source>
        <dbReference type="EMBL" id="GMN60710.1"/>
    </source>
</evidence>